<dbReference type="EMBL" id="JBBPBN010000151">
    <property type="protein sequence ID" value="KAK8975221.1"/>
    <property type="molecule type" value="Genomic_DNA"/>
</dbReference>
<reference evidence="1 2" key="1">
    <citation type="journal article" date="2024" name="G3 (Bethesda)">
        <title>Genome assembly of Hibiscus sabdariffa L. provides insights into metabolisms of medicinal natural products.</title>
        <authorList>
            <person name="Kim T."/>
        </authorList>
    </citation>
    <scope>NUCLEOTIDE SEQUENCE [LARGE SCALE GENOMIC DNA]</scope>
    <source>
        <strain evidence="1">TK-2024</strain>
        <tissue evidence="1">Old leaves</tissue>
    </source>
</reference>
<comment type="caution">
    <text evidence="1">The sequence shown here is derived from an EMBL/GenBank/DDBJ whole genome shotgun (WGS) entry which is preliminary data.</text>
</comment>
<organism evidence="1 2">
    <name type="scientific">Hibiscus sabdariffa</name>
    <name type="common">roselle</name>
    <dbReference type="NCBI Taxonomy" id="183260"/>
    <lineage>
        <taxon>Eukaryota</taxon>
        <taxon>Viridiplantae</taxon>
        <taxon>Streptophyta</taxon>
        <taxon>Embryophyta</taxon>
        <taxon>Tracheophyta</taxon>
        <taxon>Spermatophyta</taxon>
        <taxon>Magnoliopsida</taxon>
        <taxon>eudicotyledons</taxon>
        <taxon>Gunneridae</taxon>
        <taxon>Pentapetalae</taxon>
        <taxon>rosids</taxon>
        <taxon>malvids</taxon>
        <taxon>Malvales</taxon>
        <taxon>Malvaceae</taxon>
        <taxon>Malvoideae</taxon>
        <taxon>Hibiscus</taxon>
    </lineage>
</organism>
<evidence type="ECO:0000313" key="1">
    <source>
        <dbReference type="EMBL" id="KAK8975221.1"/>
    </source>
</evidence>
<sequence>MAQLLFLAKYVGSSYKPGLLLGLNWPNWATTRAASPACWVDAVWTGFGQGLGRPPAKDTLGAALVAAEGVDC</sequence>
<dbReference type="Proteomes" id="UP001396334">
    <property type="component" value="Unassembled WGS sequence"/>
</dbReference>
<protein>
    <recommendedName>
        <fullName evidence="3">Secreted protein</fullName>
    </recommendedName>
</protein>
<name>A0ABR2NGD9_9ROSI</name>
<accession>A0ABR2NGD9</accession>
<keyword evidence="2" id="KW-1185">Reference proteome</keyword>
<gene>
    <name evidence="1" type="ORF">V6N11_034820</name>
</gene>
<proteinExistence type="predicted"/>
<evidence type="ECO:0000313" key="2">
    <source>
        <dbReference type="Proteomes" id="UP001396334"/>
    </source>
</evidence>
<evidence type="ECO:0008006" key="3">
    <source>
        <dbReference type="Google" id="ProtNLM"/>
    </source>
</evidence>